<evidence type="ECO:0000313" key="4">
    <source>
        <dbReference type="Proteomes" id="UP001172159"/>
    </source>
</evidence>
<evidence type="ECO:0000256" key="2">
    <source>
        <dbReference type="SAM" id="SignalP"/>
    </source>
</evidence>
<feature type="signal peptide" evidence="2">
    <location>
        <begin position="1"/>
        <end position="20"/>
    </location>
</feature>
<keyword evidence="4" id="KW-1185">Reference proteome</keyword>
<gene>
    <name evidence="3" type="ORF">B0T21DRAFT_70980</name>
</gene>
<evidence type="ECO:0008006" key="5">
    <source>
        <dbReference type="Google" id="ProtNLM"/>
    </source>
</evidence>
<organism evidence="3 4">
    <name type="scientific">Apiosordaria backusii</name>
    <dbReference type="NCBI Taxonomy" id="314023"/>
    <lineage>
        <taxon>Eukaryota</taxon>
        <taxon>Fungi</taxon>
        <taxon>Dikarya</taxon>
        <taxon>Ascomycota</taxon>
        <taxon>Pezizomycotina</taxon>
        <taxon>Sordariomycetes</taxon>
        <taxon>Sordariomycetidae</taxon>
        <taxon>Sordariales</taxon>
        <taxon>Lasiosphaeriaceae</taxon>
        <taxon>Apiosordaria</taxon>
    </lineage>
</organism>
<protein>
    <recommendedName>
        <fullName evidence="5">Extracellular membrane protein CFEM domain-containing protein</fullName>
    </recommendedName>
</protein>
<feature type="region of interest" description="Disordered" evidence="1">
    <location>
        <begin position="124"/>
        <end position="163"/>
    </location>
</feature>
<sequence>MTYRILFPLVLLSLLPIAVADGLLSLDSSNGFNKLRDCALGCYNGGIRDGYMVTDQLSCRKPGVVYIPPDNDCFCRPDLQETAVRYLSTCVYTSCSQNELDVSSATQVYKDYCTSAGYTAAAPKSTPAQTTAGGEIVGTTPSDSGSIPVVNTGTPDSNETAGDNKFRPGIGAMFGIGGGVLGAIVAAIGLCACASGCL</sequence>
<accession>A0AA40AEJ6</accession>
<name>A0AA40AEJ6_9PEZI</name>
<dbReference type="Proteomes" id="UP001172159">
    <property type="component" value="Unassembled WGS sequence"/>
</dbReference>
<evidence type="ECO:0000256" key="1">
    <source>
        <dbReference type="SAM" id="MobiDB-lite"/>
    </source>
</evidence>
<reference evidence="3" key="1">
    <citation type="submission" date="2023-06" db="EMBL/GenBank/DDBJ databases">
        <title>Genome-scale phylogeny and comparative genomics of the fungal order Sordariales.</title>
        <authorList>
            <consortium name="Lawrence Berkeley National Laboratory"/>
            <person name="Hensen N."/>
            <person name="Bonometti L."/>
            <person name="Westerberg I."/>
            <person name="Brannstrom I.O."/>
            <person name="Guillou S."/>
            <person name="Cros-Aarteil S."/>
            <person name="Calhoun S."/>
            <person name="Haridas S."/>
            <person name="Kuo A."/>
            <person name="Mondo S."/>
            <person name="Pangilinan J."/>
            <person name="Riley R."/>
            <person name="Labutti K."/>
            <person name="Andreopoulos B."/>
            <person name="Lipzen A."/>
            <person name="Chen C."/>
            <person name="Yanf M."/>
            <person name="Daum C."/>
            <person name="Ng V."/>
            <person name="Clum A."/>
            <person name="Steindorff A."/>
            <person name="Ohm R."/>
            <person name="Martin F."/>
            <person name="Silar P."/>
            <person name="Natvig D."/>
            <person name="Lalanne C."/>
            <person name="Gautier V."/>
            <person name="Ament-Velasquez S.L."/>
            <person name="Kruys A."/>
            <person name="Hutchinson M.I."/>
            <person name="Powell A.J."/>
            <person name="Barry K."/>
            <person name="Miller A.N."/>
            <person name="Grigoriev I.V."/>
            <person name="Debuchy R."/>
            <person name="Gladieux P."/>
            <person name="Thoren M.H."/>
            <person name="Johannesson H."/>
        </authorList>
    </citation>
    <scope>NUCLEOTIDE SEQUENCE</scope>
    <source>
        <strain evidence="3">CBS 540.89</strain>
    </source>
</reference>
<keyword evidence="2" id="KW-0732">Signal</keyword>
<comment type="caution">
    <text evidence="3">The sequence shown here is derived from an EMBL/GenBank/DDBJ whole genome shotgun (WGS) entry which is preliminary data.</text>
</comment>
<evidence type="ECO:0000313" key="3">
    <source>
        <dbReference type="EMBL" id="KAK0714419.1"/>
    </source>
</evidence>
<dbReference type="AlphaFoldDB" id="A0AA40AEJ6"/>
<feature type="chain" id="PRO_5041244946" description="Extracellular membrane protein CFEM domain-containing protein" evidence="2">
    <location>
        <begin position="21"/>
        <end position="198"/>
    </location>
</feature>
<feature type="compositionally biased region" description="Polar residues" evidence="1">
    <location>
        <begin position="139"/>
        <end position="161"/>
    </location>
</feature>
<dbReference type="EMBL" id="JAUKTV010000015">
    <property type="protein sequence ID" value="KAK0714419.1"/>
    <property type="molecule type" value="Genomic_DNA"/>
</dbReference>
<proteinExistence type="predicted"/>